<dbReference type="Pfam" id="PF10250">
    <property type="entry name" value="O-FucT"/>
    <property type="match status" value="1"/>
</dbReference>
<dbReference type="GO" id="GO:0016020">
    <property type="term" value="C:membrane"/>
    <property type="evidence" value="ECO:0007669"/>
    <property type="project" value="UniProtKB-SubCell"/>
</dbReference>
<keyword evidence="6" id="KW-0812">Transmembrane</keyword>
<evidence type="ECO:0000256" key="7">
    <source>
        <dbReference type="ARBA" id="ARBA00022968"/>
    </source>
</evidence>
<evidence type="ECO:0000256" key="13">
    <source>
        <dbReference type="ARBA" id="ARBA00030350"/>
    </source>
</evidence>
<dbReference type="eggNOG" id="ENOG502QVYI">
    <property type="taxonomic scope" value="Eukaryota"/>
</dbReference>
<evidence type="ECO:0000256" key="12">
    <source>
        <dbReference type="ARBA" id="ARBA00023277"/>
    </source>
</evidence>
<gene>
    <name evidence="14" type="ORF">RCOM_0498280</name>
</gene>
<dbReference type="PANTHER" id="PTHR31741">
    <property type="entry name" value="OS02G0726500 PROTEIN-RELATED"/>
    <property type="match status" value="1"/>
</dbReference>
<dbReference type="EMBL" id="EQ974207">
    <property type="protein sequence ID" value="EEF31976.1"/>
    <property type="molecule type" value="Genomic_DNA"/>
</dbReference>
<comment type="similarity">
    <text evidence="3">Belongs to the glycosyltransferase GT106 family.</text>
</comment>
<dbReference type="InterPro" id="IPR019378">
    <property type="entry name" value="GDP-Fuc_O-FucTrfase"/>
</dbReference>
<accession>B9SWN7</accession>
<keyword evidence="5" id="KW-0808">Transferase</keyword>
<keyword evidence="11" id="KW-0294">Fucose metabolism</keyword>
<dbReference type="GO" id="GO:0006004">
    <property type="term" value="P:fucose metabolic process"/>
    <property type="evidence" value="ECO:0007669"/>
    <property type="project" value="UniProtKB-KW"/>
</dbReference>
<evidence type="ECO:0000256" key="3">
    <source>
        <dbReference type="ARBA" id="ARBA00007737"/>
    </source>
</evidence>
<reference evidence="15" key="1">
    <citation type="journal article" date="2010" name="Nat. Biotechnol.">
        <title>Draft genome sequence of the oilseed species Ricinus communis.</title>
        <authorList>
            <person name="Chan A.P."/>
            <person name="Crabtree J."/>
            <person name="Zhao Q."/>
            <person name="Lorenzi H."/>
            <person name="Orvis J."/>
            <person name="Puiu D."/>
            <person name="Melake-Berhan A."/>
            <person name="Jones K.M."/>
            <person name="Redman J."/>
            <person name="Chen G."/>
            <person name="Cahoon E.B."/>
            <person name="Gedil M."/>
            <person name="Stanke M."/>
            <person name="Haas B.J."/>
            <person name="Wortman J.R."/>
            <person name="Fraser-Liggett C.M."/>
            <person name="Ravel J."/>
            <person name="Rabinowicz P.D."/>
        </authorList>
    </citation>
    <scope>NUCLEOTIDE SEQUENCE [LARGE SCALE GENOMIC DNA]</scope>
    <source>
        <strain evidence="15">cv. Hale</strain>
    </source>
</reference>
<name>B9SWN7_RICCO</name>
<dbReference type="FunFam" id="3.40.50.11350:FF:000011">
    <property type="entry name" value="O-fucosyltransferase 28"/>
    <property type="match status" value="1"/>
</dbReference>
<dbReference type="InterPro" id="IPR024709">
    <property type="entry name" value="FucosylTrfase_pln"/>
</dbReference>
<keyword evidence="9" id="KW-0472">Membrane</keyword>
<evidence type="ECO:0000256" key="5">
    <source>
        <dbReference type="ARBA" id="ARBA00022679"/>
    </source>
</evidence>
<evidence type="ECO:0000256" key="6">
    <source>
        <dbReference type="ARBA" id="ARBA00022692"/>
    </source>
</evidence>
<comment type="pathway">
    <text evidence="2">Glycan metabolism.</text>
</comment>
<evidence type="ECO:0000256" key="10">
    <source>
        <dbReference type="ARBA" id="ARBA00023180"/>
    </source>
</evidence>
<dbReference type="PANTHER" id="PTHR31741:SF105">
    <property type="entry name" value="O-FUCOSYLTRANSFERASE FAMILY PROTEIN"/>
    <property type="match status" value="1"/>
</dbReference>
<evidence type="ECO:0000313" key="15">
    <source>
        <dbReference type="Proteomes" id="UP000008311"/>
    </source>
</evidence>
<organism evidence="14 15">
    <name type="scientific">Ricinus communis</name>
    <name type="common">Castor bean</name>
    <dbReference type="NCBI Taxonomy" id="3988"/>
    <lineage>
        <taxon>Eukaryota</taxon>
        <taxon>Viridiplantae</taxon>
        <taxon>Streptophyta</taxon>
        <taxon>Embryophyta</taxon>
        <taxon>Tracheophyta</taxon>
        <taxon>Spermatophyta</taxon>
        <taxon>Magnoliopsida</taxon>
        <taxon>eudicotyledons</taxon>
        <taxon>Gunneridae</taxon>
        <taxon>Pentapetalae</taxon>
        <taxon>rosids</taxon>
        <taxon>fabids</taxon>
        <taxon>Malpighiales</taxon>
        <taxon>Euphorbiaceae</taxon>
        <taxon>Acalyphoideae</taxon>
        <taxon>Acalypheae</taxon>
        <taxon>Ricinus</taxon>
    </lineage>
</organism>
<sequence length="600" mass="69078">MAFLTMLSKVHLLNNLPALSSERAHFLVHPMVEDNSAVHNNVIEEKFGGFDSKWKSPSTLSISNPELWKKPNSDNFYKCINRSRSEKRIGNATDGYLLVHANGGLNQMKIGISDMVAIAKIINATLVLPSLDHASFWTDSSDFKDIFDWKHFMEVLKDDVEVVESLPKQVASLKPLQKPPISWSRPNYYRTDIASLLKKYKVIKFTHSDSRLANNGVAASIQRLRCRTMYKALRFTGRIDELGRKFVDRLKSNGEPFIALHLRYEKDMLAFTGCSHNLTKAEDKELKRMRFKVRHWKEKNINGTQRRLEGLCPMTPREIAVFLETMGYPYDTKIYLVAGEIYGRNGIKALEALYPNIYTHFILGTEEELKPFENCQNQLAAIDYIVAVESSVFVYSYDGNMAKAVTGHRRFEGFRKTISPDKYNFARLIDRLDNGMISQDEFSVEVRNLHSDRIGAPRRRVPGNSPRLEENFYANPFPACICDKSRPTILHRINLLQLLLKAEMFQSESTIKEKWIGVHGSVENVKKKIDSKEYKISILKVFLTCSYVQNLYPLRLLQNMRGHHQMIRCRHFNHLGFRHVNSAWKINAAGSFNFTRSPIT</sequence>
<evidence type="ECO:0000256" key="8">
    <source>
        <dbReference type="ARBA" id="ARBA00022989"/>
    </source>
</evidence>
<dbReference type="STRING" id="3988.B9SWN7"/>
<keyword evidence="8" id="KW-1133">Transmembrane helix</keyword>
<keyword evidence="10" id="KW-0325">Glycoprotein</keyword>
<evidence type="ECO:0000256" key="1">
    <source>
        <dbReference type="ARBA" id="ARBA00004606"/>
    </source>
</evidence>
<dbReference type="InParanoid" id="B9SWN7"/>
<protein>
    <recommendedName>
        <fullName evidence="13">O-fucosyltransferase family protein</fullName>
    </recommendedName>
</protein>
<evidence type="ECO:0000256" key="9">
    <source>
        <dbReference type="ARBA" id="ARBA00023136"/>
    </source>
</evidence>
<comment type="subcellular location">
    <subcellularLocation>
        <location evidence="1">Membrane</location>
        <topology evidence="1">Single-pass type II membrane protein</topology>
    </subcellularLocation>
</comment>
<evidence type="ECO:0000256" key="4">
    <source>
        <dbReference type="ARBA" id="ARBA00022676"/>
    </source>
</evidence>
<proteinExistence type="inferred from homology"/>
<evidence type="ECO:0000256" key="11">
    <source>
        <dbReference type="ARBA" id="ARBA00023253"/>
    </source>
</evidence>
<keyword evidence="12" id="KW-0119">Carbohydrate metabolism</keyword>
<dbReference type="Proteomes" id="UP000008311">
    <property type="component" value="Unassembled WGS sequence"/>
</dbReference>
<dbReference type="CDD" id="cd11299">
    <property type="entry name" value="O-FucT_plant"/>
    <property type="match status" value="1"/>
</dbReference>
<evidence type="ECO:0000313" key="14">
    <source>
        <dbReference type="EMBL" id="EEF31976.1"/>
    </source>
</evidence>
<keyword evidence="7" id="KW-0735">Signal-anchor</keyword>
<keyword evidence="15" id="KW-1185">Reference proteome</keyword>
<dbReference type="GO" id="GO:0005737">
    <property type="term" value="C:cytoplasm"/>
    <property type="evidence" value="ECO:0000318"/>
    <property type="project" value="GO_Central"/>
</dbReference>
<evidence type="ECO:0000256" key="2">
    <source>
        <dbReference type="ARBA" id="ARBA00004881"/>
    </source>
</evidence>
<keyword evidence="4" id="KW-0328">Glycosyltransferase</keyword>
<dbReference type="AlphaFoldDB" id="B9SWN7"/>
<dbReference type="GO" id="GO:0016757">
    <property type="term" value="F:glycosyltransferase activity"/>
    <property type="evidence" value="ECO:0007669"/>
    <property type="project" value="UniProtKB-KW"/>
</dbReference>